<evidence type="ECO:0000259" key="6">
    <source>
        <dbReference type="Pfam" id="PF25967"/>
    </source>
</evidence>
<organism evidence="7 8">
    <name type="scientific">Agarivorans aestuarii</name>
    <dbReference type="NCBI Taxonomy" id="1563703"/>
    <lineage>
        <taxon>Bacteria</taxon>
        <taxon>Pseudomonadati</taxon>
        <taxon>Pseudomonadota</taxon>
        <taxon>Gammaproteobacteria</taxon>
        <taxon>Alteromonadales</taxon>
        <taxon>Alteromonadaceae</taxon>
        <taxon>Agarivorans</taxon>
    </lineage>
</organism>
<accession>A0ABU7FYP8</accession>
<dbReference type="InterPro" id="IPR058627">
    <property type="entry name" value="MdtA-like_C"/>
</dbReference>
<dbReference type="Pfam" id="PF25876">
    <property type="entry name" value="HH_MFP_RND"/>
    <property type="match status" value="1"/>
</dbReference>
<gene>
    <name evidence="7" type="ORF">SNR37_000007</name>
</gene>
<dbReference type="Pfam" id="PF25967">
    <property type="entry name" value="RND-MFP_C"/>
    <property type="match status" value="1"/>
</dbReference>
<dbReference type="Gene3D" id="1.10.287.470">
    <property type="entry name" value="Helix hairpin bin"/>
    <property type="match status" value="1"/>
</dbReference>
<dbReference type="RefSeq" id="WP_329773531.1">
    <property type="nucleotide sequence ID" value="NZ_JAYDYW010000001.1"/>
</dbReference>
<evidence type="ECO:0000313" key="7">
    <source>
        <dbReference type="EMBL" id="MEE1672240.1"/>
    </source>
</evidence>
<feature type="domain" description="Multidrug resistance protein MdtA-like C-terminal permuted SH3" evidence="6">
    <location>
        <begin position="303"/>
        <end position="364"/>
    </location>
</feature>
<feature type="domain" description="Multidrug resistance protein MdtA-like alpha-helical hairpin" evidence="3">
    <location>
        <begin position="105"/>
        <end position="173"/>
    </location>
</feature>
<feature type="domain" description="Multidrug resistance protein MdtA-like barrel-sandwich hybrid" evidence="4">
    <location>
        <begin position="64"/>
        <end position="200"/>
    </location>
</feature>
<dbReference type="Gene3D" id="2.40.420.20">
    <property type="match status" value="1"/>
</dbReference>
<dbReference type="Gene3D" id="2.40.50.100">
    <property type="match status" value="1"/>
</dbReference>
<sequence>MASVFELPKLIAVSALSIFLVACGKPEAATNQAPPPPSVDVAEVLLERITETDVYTGRLQAPQTVMVVPRVSGYIEQVLFAEGSLVNKGDVLFKIDSRIFAAEVARLEAELQSAKSSLELARKGYKRAQALNKQNAISDEILDNRFSAREQGAAAVASITAALSRARLDLDFTEVRAPISGRVSNALITVGNYVNLGASQLTRIVSTQHMHAYFDVDEQSFLKYQELNNVLPLQGAQDTVAVVQMALADEQIFKHLGQIDFIDNAVASGTGTIRLRASFSNPSGELLPGMFARLQIAGSSSYQAVLIDDKAVGTDLNNKFVLVLDENNQVQYRPVVLGEQINGLRIVSQGLSGSERIVVNGIQRVRPQMQVTPIAKAMASEEVISGLRESQGLLDQQHQQLSLNAKL</sequence>
<comment type="subcellular location">
    <subcellularLocation>
        <location evidence="1">Cell inner membrane</location>
        <topology evidence="1">Lipid-anchor</topology>
    </subcellularLocation>
</comment>
<evidence type="ECO:0000256" key="1">
    <source>
        <dbReference type="ARBA" id="ARBA00004519"/>
    </source>
</evidence>
<dbReference type="PANTHER" id="PTHR30158">
    <property type="entry name" value="ACRA/E-RELATED COMPONENT OF DRUG EFFLUX TRANSPORTER"/>
    <property type="match status" value="1"/>
</dbReference>
<dbReference type="EMBL" id="JAYDYW010000001">
    <property type="protein sequence ID" value="MEE1672240.1"/>
    <property type="molecule type" value="Genomic_DNA"/>
</dbReference>
<dbReference type="PANTHER" id="PTHR30158:SF26">
    <property type="entry name" value="RESISTANCE-NODULATION-CELL DIVISION (RND) MULTIDRUG EFFLUX MEMBRANE FUSION PROTEIN MEXE"/>
    <property type="match status" value="1"/>
</dbReference>
<dbReference type="InterPro" id="IPR058626">
    <property type="entry name" value="MdtA-like_b-barrel"/>
</dbReference>
<comment type="similarity">
    <text evidence="2">Belongs to the membrane fusion protein (MFP) (TC 8.A.1) family.</text>
</comment>
<dbReference type="NCBIfam" id="TIGR01730">
    <property type="entry name" value="RND_mfp"/>
    <property type="match status" value="1"/>
</dbReference>
<reference evidence="8" key="1">
    <citation type="submission" date="2023-07" db="EMBL/GenBank/DDBJ databases">
        <title>Draft genome sequence of Agarivorans aestuarii strain ZMCS4, a CAZymes producing bacteria isolated from the marine brown algae Clodostephus spongiosus.</title>
        <authorList>
            <person name="Lorente B."/>
            <person name="Cabral C."/>
            <person name="Frias J."/>
            <person name="Faria J."/>
            <person name="Toubarro D."/>
        </authorList>
    </citation>
    <scope>NUCLEOTIDE SEQUENCE [LARGE SCALE GENOMIC DNA]</scope>
    <source>
        <strain evidence="8">ZMCS4</strain>
    </source>
</reference>
<reference evidence="7 8" key="2">
    <citation type="submission" date="2023-12" db="EMBL/GenBank/DDBJ databases">
        <authorList>
            <consortium name="Cladostephus spongiosus"/>
            <person name="Lorente B."/>
            <person name="Cabral C."/>
            <person name="Frias J."/>
            <person name="Faria J."/>
            <person name="Toubarro D."/>
        </authorList>
    </citation>
    <scope>NUCLEOTIDE SEQUENCE [LARGE SCALE GENOMIC DNA]</scope>
    <source>
        <strain evidence="7 8">ZMCS4</strain>
    </source>
</reference>
<name>A0ABU7FYP8_9ALTE</name>
<dbReference type="Pfam" id="PF25944">
    <property type="entry name" value="Beta-barrel_RND"/>
    <property type="match status" value="1"/>
</dbReference>
<dbReference type="Proteomes" id="UP001310248">
    <property type="component" value="Unassembled WGS sequence"/>
</dbReference>
<evidence type="ECO:0000259" key="5">
    <source>
        <dbReference type="Pfam" id="PF25944"/>
    </source>
</evidence>
<protein>
    <submittedName>
        <fullName evidence="7">Efflux RND transporter periplasmic adaptor subunit</fullName>
    </submittedName>
</protein>
<evidence type="ECO:0000259" key="4">
    <source>
        <dbReference type="Pfam" id="PF25917"/>
    </source>
</evidence>
<keyword evidence="8" id="KW-1185">Reference proteome</keyword>
<dbReference type="SUPFAM" id="SSF111369">
    <property type="entry name" value="HlyD-like secretion proteins"/>
    <property type="match status" value="1"/>
</dbReference>
<feature type="domain" description="Multidrug resistance protein MdtA-like beta-barrel" evidence="5">
    <location>
        <begin position="228"/>
        <end position="296"/>
    </location>
</feature>
<evidence type="ECO:0000259" key="3">
    <source>
        <dbReference type="Pfam" id="PF25876"/>
    </source>
</evidence>
<evidence type="ECO:0000256" key="2">
    <source>
        <dbReference type="ARBA" id="ARBA00009477"/>
    </source>
</evidence>
<dbReference type="InterPro" id="IPR058624">
    <property type="entry name" value="MdtA-like_HH"/>
</dbReference>
<dbReference type="Pfam" id="PF25917">
    <property type="entry name" value="BSH_RND"/>
    <property type="match status" value="1"/>
</dbReference>
<evidence type="ECO:0000313" key="8">
    <source>
        <dbReference type="Proteomes" id="UP001310248"/>
    </source>
</evidence>
<dbReference type="InterPro" id="IPR058625">
    <property type="entry name" value="MdtA-like_BSH"/>
</dbReference>
<dbReference type="Gene3D" id="2.40.30.170">
    <property type="match status" value="1"/>
</dbReference>
<dbReference type="InterPro" id="IPR006143">
    <property type="entry name" value="RND_pump_MFP"/>
</dbReference>
<comment type="caution">
    <text evidence="7">The sequence shown here is derived from an EMBL/GenBank/DDBJ whole genome shotgun (WGS) entry which is preliminary data.</text>
</comment>
<proteinExistence type="inferred from homology"/>